<accession>A0A5M3MKZ5</accession>
<feature type="compositionally biased region" description="Polar residues" evidence="1">
    <location>
        <begin position="271"/>
        <end position="283"/>
    </location>
</feature>
<dbReference type="GeneID" id="19203405"/>
<organism evidence="2 3">
    <name type="scientific">Coniophora puteana (strain RWD-64-598)</name>
    <name type="common">Brown rot fungus</name>
    <dbReference type="NCBI Taxonomy" id="741705"/>
    <lineage>
        <taxon>Eukaryota</taxon>
        <taxon>Fungi</taxon>
        <taxon>Dikarya</taxon>
        <taxon>Basidiomycota</taxon>
        <taxon>Agaricomycotina</taxon>
        <taxon>Agaricomycetes</taxon>
        <taxon>Agaricomycetidae</taxon>
        <taxon>Boletales</taxon>
        <taxon>Coniophorineae</taxon>
        <taxon>Coniophoraceae</taxon>
        <taxon>Coniophora</taxon>
    </lineage>
</organism>
<proteinExistence type="predicted"/>
<dbReference type="AlphaFoldDB" id="A0A5M3MKZ5"/>
<feature type="compositionally biased region" description="Polar residues" evidence="1">
    <location>
        <begin position="1"/>
        <end position="19"/>
    </location>
</feature>
<sequence>MQPHHNQYPNYKPSASNGLPPTPTTPRRTQGNTNYNPYAGYGDPNTPTPAGRMQPRMLATSPQTYAQTQPSSNSGPVTLYEQINNLSPHTSEHASTFIQVPYIHLRFDYHHQYQLACIPSSAMQHCAPPAGHAWCVCEHCLRRSGGEGRIITFKSWDEHNPGQRRPGRHPSPGTIPADALHALSAMNASRSQWQQSQYRQPQPATSSASVQAPPSRQSRPPELLASSPQTSRHAMPASRHTTPAAHDVGEQLDVLQGEQASSEEHEDPLGTRQQTPRESQSPCEQQNVFIFEELREHEQEEEDEQEWELVAQEEFEDEGDVEGGGLDDDEREDETQQQQQADELPGSQDSQRSVALGTTNPANVSRTPLGPHVTQGFNEEDEEAAVENTVVDDVRSSQDFVNLLQEARIDNTTHHKMSTAARQRLQNPPRTLINLDEDRDKHLSLELGLRNWTDSDYRAVCRILERELPGMQMYSKYRVDKELERLTGIEGIEDDMCVNTCLAYTGPHRDLTCCPKCDTPRYNSQKSTTRKKVPQRKFVTLPVTAGLARQPDRDALNTFDDYIKGKRYLQAVVDKKIKPEDSVLMFSIDGAQLYESKQSDCWIYIWVLMDLAPNQRYKKRFVLPGAVIPGPNKPKDLDSFLFPGLYHLSAIQHEGLKVFDGGLQTIRDDHPFLFVETADGPGMALMTALVGYHGRLGCRLYCGFPGRHIPRKPHYYPALQLPFNYNQNGCDHATCQPHDLPHAGADDYMSNLARVVNAPTLSGYRNARKQTGISRPTIFLGISTSHTFPVPHAFGSDIMHVTAINVGDELIPLWRGKFYHDEHDHEPWAWTQLKSTRVWNAHGQLVQDLATHLPGSFDRPPRNPALKINSGYKAWEWLLYLYGMAPALLFGVLRDEYWANFCQLVRGVRLLQQHSISLEQVQEAGQRLNSFAYDFETLYVQQNPYRLHMVRSWFHALLHMPRETIQKGPPVSSSQWTMERTISDLGRELRSDTFPYANLANRAKRRAQANCLAAMFPVQLEGYILLGRRDNIKRPITGPEVDALTTALAEHSVTLTVNPQLQRWARLRLPNDQIARSAWKENRMSGNLRRARNVMIQLPNEAEPSYAEVQYYFRLSVNNQPKTFAMVYMYGSPDPDLRRRSWETVHACEYLGPNDVRVIDGWL</sequence>
<evidence type="ECO:0000256" key="1">
    <source>
        <dbReference type="SAM" id="MobiDB-lite"/>
    </source>
</evidence>
<dbReference type="EMBL" id="JH711580">
    <property type="protein sequence ID" value="EIW79902.1"/>
    <property type="molecule type" value="Genomic_DNA"/>
</dbReference>
<feature type="region of interest" description="Disordered" evidence="1">
    <location>
        <begin position="1"/>
        <end position="55"/>
    </location>
</feature>
<feature type="compositionally biased region" description="Polar residues" evidence="1">
    <location>
        <begin position="204"/>
        <end position="218"/>
    </location>
</feature>
<feature type="compositionally biased region" description="Low complexity" evidence="1">
    <location>
        <begin position="189"/>
        <end position="203"/>
    </location>
</feature>
<protein>
    <submittedName>
        <fullName evidence="2">Uncharacterized protein</fullName>
    </submittedName>
</protein>
<reference evidence="3" key="1">
    <citation type="journal article" date="2012" name="Science">
        <title>The Paleozoic origin of enzymatic lignin decomposition reconstructed from 31 fungal genomes.</title>
        <authorList>
            <person name="Floudas D."/>
            <person name="Binder M."/>
            <person name="Riley R."/>
            <person name="Barry K."/>
            <person name="Blanchette R.A."/>
            <person name="Henrissat B."/>
            <person name="Martinez A.T."/>
            <person name="Otillar R."/>
            <person name="Spatafora J.W."/>
            <person name="Yadav J.S."/>
            <person name="Aerts A."/>
            <person name="Benoit I."/>
            <person name="Boyd A."/>
            <person name="Carlson A."/>
            <person name="Copeland A."/>
            <person name="Coutinho P.M."/>
            <person name="de Vries R.P."/>
            <person name="Ferreira P."/>
            <person name="Findley K."/>
            <person name="Foster B."/>
            <person name="Gaskell J."/>
            <person name="Glotzer D."/>
            <person name="Gorecki P."/>
            <person name="Heitman J."/>
            <person name="Hesse C."/>
            <person name="Hori C."/>
            <person name="Igarashi K."/>
            <person name="Jurgens J.A."/>
            <person name="Kallen N."/>
            <person name="Kersten P."/>
            <person name="Kohler A."/>
            <person name="Kuees U."/>
            <person name="Kumar T.K.A."/>
            <person name="Kuo A."/>
            <person name="LaButti K."/>
            <person name="Larrondo L.F."/>
            <person name="Lindquist E."/>
            <person name="Ling A."/>
            <person name="Lombard V."/>
            <person name="Lucas S."/>
            <person name="Lundell T."/>
            <person name="Martin R."/>
            <person name="McLaughlin D.J."/>
            <person name="Morgenstern I."/>
            <person name="Morin E."/>
            <person name="Murat C."/>
            <person name="Nagy L.G."/>
            <person name="Nolan M."/>
            <person name="Ohm R.A."/>
            <person name="Patyshakuliyeva A."/>
            <person name="Rokas A."/>
            <person name="Ruiz-Duenas F.J."/>
            <person name="Sabat G."/>
            <person name="Salamov A."/>
            <person name="Samejima M."/>
            <person name="Schmutz J."/>
            <person name="Slot J.C."/>
            <person name="St John F."/>
            <person name="Stenlid J."/>
            <person name="Sun H."/>
            <person name="Sun S."/>
            <person name="Syed K."/>
            <person name="Tsang A."/>
            <person name="Wiebenga A."/>
            <person name="Young D."/>
            <person name="Pisabarro A."/>
            <person name="Eastwood D.C."/>
            <person name="Martin F."/>
            <person name="Cullen D."/>
            <person name="Grigoriev I.V."/>
            <person name="Hibbett D.S."/>
        </authorList>
    </citation>
    <scope>NUCLEOTIDE SEQUENCE [LARGE SCALE GENOMIC DNA]</scope>
    <source>
        <strain evidence="3">RWD-64-598 SS2</strain>
    </source>
</reference>
<comment type="caution">
    <text evidence="2">The sequence shown here is derived from an EMBL/GenBank/DDBJ whole genome shotgun (WGS) entry which is preliminary data.</text>
</comment>
<feature type="region of interest" description="Disordered" evidence="1">
    <location>
        <begin position="257"/>
        <end position="283"/>
    </location>
</feature>
<dbReference type="KEGG" id="cput:CONPUDRAFT_155298"/>
<gene>
    <name evidence="2" type="ORF">CONPUDRAFT_155298</name>
</gene>
<keyword evidence="3" id="KW-1185">Reference proteome</keyword>
<feature type="region of interest" description="Disordered" evidence="1">
    <location>
        <begin position="156"/>
        <end position="243"/>
    </location>
</feature>
<dbReference type="RefSeq" id="XP_007770227.1">
    <property type="nucleotide sequence ID" value="XM_007772037.1"/>
</dbReference>
<feature type="compositionally biased region" description="Polar residues" evidence="1">
    <location>
        <begin position="347"/>
        <end position="366"/>
    </location>
</feature>
<name>A0A5M3MKZ5_CONPW</name>
<feature type="region of interest" description="Disordered" evidence="1">
    <location>
        <begin position="314"/>
        <end position="375"/>
    </location>
</feature>
<dbReference type="OrthoDB" id="2404451at2759"/>
<feature type="compositionally biased region" description="Acidic residues" evidence="1">
    <location>
        <begin position="314"/>
        <end position="335"/>
    </location>
</feature>
<dbReference type="Proteomes" id="UP000053558">
    <property type="component" value="Unassembled WGS sequence"/>
</dbReference>
<evidence type="ECO:0000313" key="3">
    <source>
        <dbReference type="Proteomes" id="UP000053558"/>
    </source>
</evidence>
<evidence type="ECO:0000313" key="2">
    <source>
        <dbReference type="EMBL" id="EIW79902.1"/>
    </source>
</evidence>